<evidence type="ECO:0000313" key="7">
    <source>
        <dbReference type="EMBL" id="QBO35532.1"/>
    </source>
</evidence>
<evidence type="ECO:0000256" key="1">
    <source>
        <dbReference type="ARBA" id="ARBA00004196"/>
    </source>
</evidence>
<dbReference type="PROSITE" id="PS51257">
    <property type="entry name" value="PROKAR_LIPOPROTEIN"/>
    <property type="match status" value="1"/>
</dbReference>
<accession>A0A4P6YSD2</accession>
<feature type="compositionally biased region" description="Low complexity" evidence="3">
    <location>
        <begin position="174"/>
        <end position="189"/>
    </location>
</feature>
<evidence type="ECO:0000259" key="6">
    <source>
        <dbReference type="PROSITE" id="PS50978"/>
    </source>
</evidence>
<gene>
    <name evidence="7" type="ORF">EQG49_03200</name>
</gene>
<keyword evidence="4" id="KW-0472">Membrane</keyword>
<dbReference type="InterPro" id="IPR006635">
    <property type="entry name" value="NEAT_dom"/>
</dbReference>
<dbReference type="GO" id="GO:0030313">
    <property type="term" value="C:cell envelope"/>
    <property type="evidence" value="ECO:0007669"/>
    <property type="project" value="UniProtKB-SubCell"/>
</dbReference>
<dbReference type="Gene3D" id="2.60.40.1850">
    <property type="match status" value="1"/>
</dbReference>
<dbReference type="EMBL" id="CP037940">
    <property type="protein sequence ID" value="QBO35532.1"/>
    <property type="molecule type" value="Genomic_DNA"/>
</dbReference>
<dbReference type="PROSITE" id="PS50978">
    <property type="entry name" value="NEAT"/>
    <property type="match status" value="1"/>
</dbReference>
<feature type="compositionally biased region" description="Low complexity" evidence="3">
    <location>
        <begin position="209"/>
        <end position="221"/>
    </location>
</feature>
<dbReference type="CDD" id="cd06920">
    <property type="entry name" value="NEAT"/>
    <property type="match status" value="1"/>
</dbReference>
<keyword evidence="4" id="KW-0812">Transmembrane</keyword>
<dbReference type="Pfam" id="PF05031">
    <property type="entry name" value="NEAT"/>
    <property type="match status" value="1"/>
</dbReference>
<evidence type="ECO:0000313" key="8">
    <source>
        <dbReference type="Proteomes" id="UP000292886"/>
    </source>
</evidence>
<protein>
    <recommendedName>
        <fullName evidence="6">NEAT domain-containing protein</fullName>
    </recommendedName>
</protein>
<feature type="transmembrane region" description="Helical" evidence="4">
    <location>
        <begin position="242"/>
        <end position="264"/>
    </location>
</feature>
<dbReference type="SUPFAM" id="SSF158911">
    <property type="entry name" value="NEAT domain-like"/>
    <property type="match status" value="1"/>
</dbReference>
<organism evidence="7 8">
    <name type="scientific">Periweissella cryptocerci</name>
    <dbReference type="NCBI Taxonomy" id="2506420"/>
    <lineage>
        <taxon>Bacteria</taxon>
        <taxon>Bacillati</taxon>
        <taxon>Bacillota</taxon>
        <taxon>Bacilli</taxon>
        <taxon>Lactobacillales</taxon>
        <taxon>Lactobacillaceae</taxon>
        <taxon>Periweissella</taxon>
    </lineage>
</organism>
<evidence type="ECO:0000256" key="5">
    <source>
        <dbReference type="SAM" id="SignalP"/>
    </source>
</evidence>
<sequence length="270" mass="29019">MMQRIKWQLGLAITTCILAALTVLSCVSANTAVQYQVLKDGTQDASYASAYFVQPAHVNVVGDKYQVTMLIKTEPDLGKYPVKMQSVGGQKVSAVKRYRQNKSYIYQFSYHTKDVNQPVAANIRIDAKPINYHHTYKIGLVLAADNVAPFVESTKGQTDSVKKSRTAASHVTQKATPSKKTTKSSKSASVQVARAGDKANDVPVNATQVSSSSSSSSSSVSGTLGDLSNQDQPQVITQQVSYWPYVAIGVAAGGVLGGATVWLLNRRKKG</sequence>
<dbReference type="RefSeq" id="WP_133362611.1">
    <property type="nucleotide sequence ID" value="NZ_CP037940.1"/>
</dbReference>
<evidence type="ECO:0000256" key="2">
    <source>
        <dbReference type="ARBA" id="ARBA00022729"/>
    </source>
</evidence>
<keyword evidence="4" id="KW-1133">Transmembrane helix</keyword>
<dbReference type="AlphaFoldDB" id="A0A4P6YSD2"/>
<evidence type="ECO:0000256" key="4">
    <source>
        <dbReference type="SAM" id="Phobius"/>
    </source>
</evidence>
<evidence type="ECO:0000256" key="3">
    <source>
        <dbReference type="SAM" id="MobiDB-lite"/>
    </source>
</evidence>
<proteinExistence type="predicted"/>
<keyword evidence="2 5" id="KW-0732">Signal</keyword>
<comment type="subcellular location">
    <subcellularLocation>
        <location evidence="1">Cell envelope</location>
    </subcellularLocation>
</comment>
<feature type="region of interest" description="Disordered" evidence="3">
    <location>
        <begin position="153"/>
        <end position="229"/>
    </location>
</feature>
<dbReference type="InterPro" id="IPR037250">
    <property type="entry name" value="NEAT_dom_sf"/>
</dbReference>
<feature type="chain" id="PRO_5038656086" description="NEAT domain-containing protein" evidence="5">
    <location>
        <begin position="32"/>
        <end position="270"/>
    </location>
</feature>
<dbReference type="KEGG" id="wei:EQG49_03200"/>
<reference evidence="8" key="1">
    <citation type="submission" date="2019-03" db="EMBL/GenBank/DDBJ databases">
        <title>Weissella sp. 26KH-42 Genome sequencing.</title>
        <authorList>
            <person name="Heo J."/>
            <person name="Kim S.-J."/>
            <person name="Kim J.-S."/>
            <person name="Hong S.-B."/>
            <person name="Kwon S.-W."/>
        </authorList>
    </citation>
    <scope>NUCLEOTIDE SEQUENCE [LARGE SCALE GENOMIC DNA]</scope>
    <source>
        <strain evidence="8">26KH-42</strain>
    </source>
</reference>
<feature type="signal peptide" evidence="5">
    <location>
        <begin position="1"/>
        <end position="31"/>
    </location>
</feature>
<name>A0A4P6YSD2_9LACO</name>
<dbReference type="OrthoDB" id="2329522at2"/>
<keyword evidence="8" id="KW-1185">Reference proteome</keyword>
<dbReference type="Proteomes" id="UP000292886">
    <property type="component" value="Chromosome"/>
</dbReference>
<feature type="domain" description="NEAT" evidence="6">
    <location>
        <begin position="26"/>
        <end position="150"/>
    </location>
</feature>